<dbReference type="Proteomes" id="UP000070121">
    <property type="component" value="Unassembled WGS sequence"/>
</dbReference>
<dbReference type="AlphaFoldDB" id="A0A135UZ11"/>
<gene>
    <name evidence="2" type="ORF">CSAL01_09466</name>
</gene>
<feature type="region of interest" description="Disordered" evidence="1">
    <location>
        <begin position="1"/>
        <end position="33"/>
    </location>
</feature>
<organism evidence="2 3">
    <name type="scientific">Colletotrichum salicis</name>
    <dbReference type="NCBI Taxonomy" id="1209931"/>
    <lineage>
        <taxon>Eukaryota</taxon>
        <taxon>Fungi</taxon>
        <taxon>Dikarya</taxon>
        <taxon>Ascomycota</taxon>
        <taxon>Pezizomycotina</taxon>
        <taxon>Sordariomycetes</taxon>
        <taxon>Hypocreomycetidae</taxon>
        <taxon>Glomerellales</taxon>
        <taxon>Glomerellaceae</taxon>
        <taxon>Colletotrichum</taxon>
        <taxon>Colletotrichum acutatum species complex</taxon>
    </lineage>
</organism>
<evidence type="ECO:0000256" key="1">
    <source>
        <dbReference type="SAM" id="MobiDB-lite"/>
    </source>
</evidence>
<keyword evidence="3" id="KW-1185">Reference proteome</keyword>
<accession>A0A135UZ11</accession>
<sequence length="103" mass="10628">MDLGEADPSTAPNGASAREHRGADGNETGSGGVVNNVLRELHTSKNPFTAISTMKFIQLIALLASMAIAAPVKQEARTETGAGLETRQGYVCDWSSGPLGGCP</sequence>
<dbReference type="EMBL" id="JFFI01000848">
    <property type="protein sequence ID" value="KXH65648.1"/>
    <property type="molecule type" value="Genomic_DNA"/>
</dbReference>
<comment type="caution">
    <text evidence="2">The sequence shown here is derived from an EMBL/GenBank/DDBJ whole genome shotgun (WGS) entry which is preliminary data.</text>
</comment>
<proteinExistence type="predicted"/>
<protein>
    <submittedName>
        <fullName evidence="2">Uncharacterized protein</fullName>
    </submittedName>
</protein>
<name>A0A135UZ11_9PEZI</name>
<reference evidence="2 3" key="1">
    <citation type="submission" date="2014-02" db="EMBL/GenBank/DDBJ databases">
        <title>The genome sequence of Colletotrichum salicis CBS 607.94.</title>
        <authorList>
            <person name="Baroncelli R."/>
            <person name="Thon M.R."/>
        </authorList>
    </citation>
    <scope>NUCLEOTIDE SEQUENCE [LARGE SCALE GENOMIC DNA]</scope>
    <source>
        <strain evidence="2 3">CBS 607.94</strain>
    </source>
</reference>
<evidence type="ECO:0000313" key="3">
    <source>
        <dbReference type="Proteomes" id="UP000070121"/>
    </source>
</evidence>
<evidence type="ECO:0000313" key="2">
    <source>
        <dbReference type="EMBL" id="KXH65648.1"/>
    </source>
</evidence>